<evidence type="ECO:0000313" key="2">
    <source>
        <dbReference type="Proteomes" id="UP001341840"/>
    </source>
</evidence>
<keyword evidence="2" id="KW-1185">Reference proteome</keyword>
<accession>A0ABU6YWM8</accession>
<gene>
    <name evidence="1" type="ORF">PIB30_096300</name>
</gene>
<feature type="non-terminal residue" evidence="1">
    <location>
        <position position="1"/>
    </location>
</feature>
<dbReference type="Proteomes" id="UP001341840">
    <property type="component" value="Unassembled WGS sequence"/>
</dbReference>
<evidence type="ECO:0000313" key="1">
    <source>
        <dbReference type="EMBL" id="MED6213749.1"/>
    </source>
</evidence>
<reference evidence="1 2" key="1">
    <citation type="journal article" date="2023" name="Plants (Basel)">
        <title>Bridging the Gap: Combining Genomics and Transcriptomics Approaches to Understand Stylosanthes scabra, an Orphan Legume from the Brazilian Caatinga.</title>
        <authorList>
            <person name="Ferreira-Neto J.R.C."/>
            <person name="da Silva M.D."/>
            <person name="Binneck E."/>
            <person name="de Melo N.F."/>
            <person name="da Silva R.H."/>
            <person name="de Melo A.L.T.M."/>
            <person name="Pandolfi V."/>
            <person name="Bustamante F.O."/>
            <person name="Brasileiro-Vidal A.C."/>
            <person name="Benko-Iseppon A.M."/>
        </authorList>
    </citation>
    <scope>NUCLEOTIDE SEQUENCE [LARGE SCALE GENOMIC DNA]</scope>
    <source>
        <tissue evidence="1">Leaves</tissue>
    </source>
</reference>
<proteinExistence type="predicted"/>
<protein>
    <submittedName>
        <fullName evidence="1">Uncharacterized protein</fullName>
    </submittedName>
</protein>
<organism evidence="1 2">
    <name type="scientific">Stylosanthes scabra</name>
    <dbReference type="NCBI Taxonomy" id="79078"/>
    <lineage>
        <taxon>Eukaryota</taxon>
        <taxon>Viridiplantae</taxon>
        <taxon>Streptophyta</taxon>
        <taxon>Embryophyta</taxon>
        <taxon>Tracheophyta</taxon>
        <taxon>Spermatophyta</taxon>
        <taxon>Magnoliopsida</taxon>
        <taxon>eudicotyledons</taxon>
        <taxon>Gunneridae</taxon>
        <taxon>Pentapetalae</taxon>
        <taxon>rosids</taxon>
        <taxon>fabids</taxon>
        <taxon>Fabales</taxon>
        <taxon>Fabaceae</taxon>
        <taxon>Papilionoideae</taxon>
        <taxon>50 kb inversion clade</taxon>
        <taxon>dalbergioids sensu lato</taxon>
        <taxon>Dalbergieae</taxon>
        <taxon>Pterocarpus clade</taxon>
        <taxon>Stylosanthes</taxon>
    </lineage>
</organism>
<feature type="non-terminal residue" evidence="1">
    <location>
        <position position="78"/>
    </location>
</feature>
<dbReference type="EMBL" id="JASCZI010243927">
    <property type="protein sequence ID" value="MED6213749.1"/>
    <property type="molecule type" value="Genomic_DNA"/>
</dbReference>
<sequence>TILHVLLKSMEATLKEIEQSIYHQNFSQHMILRKMEKLRSSKSSLVRILLIYLQKHYLQRDSKNLYTRLACAASVNYI</sequence>
<name>A0ABU6YWM8_9FABA</name>
<comment type="caution">
    <text evidence="1">The sequence shown here is derived from an EMBL/GenBank/DDBJ whole genome shotgun (WGS) entry which is preliminary data.</text>
</comment>